<gene>
    <name evidence="8" type="ORF">D7W81_06385</name>
</gene>
<keyword evidence="9" id="KW-1185">Reference proteome</keyword>
<dbReference type="InterPro" id="IPR020845">
    <property type="entry name" value="AMP-binding_CS"/>
</dbReference>
<dbReference type="InterPro" id="IPR036736">
    <property type="entry name" value="ACP-like_sf"/>
</dbReference>
<dbReference type="GO" id="GO:0003824">
    <property type="term" value="F:catalytic activity"/>
    <property type="evidence" value="ECO:0007669"/>
    <property type="project" value="InterPro"/>
</dbReference>
<dbReference type="PANTHER" id="PTHR45527:SF1">
    <property type="entry name" value="FATTY ACID SYNTHASE"/>
    <property type="match status" value="1"/>
</dbReference>
<sequence length="7975" mass="870264">MSNELSKRIANLSPEKRAELLKKMAAQKAVAGNSVQGLIPVQDRSRPLPLSFAQQRLWFIDQLQPGTSLFNVPMAVRLEGSLDVAVLERALREVVRRHEVLRTTFREDASGPVQVVAPEPLLTLERKDLTGSPPEEAWRLAREAAAQPFDLATGPLLRALLLTSGPAEHLLVVVVHHIVSDGWSMTLLVREVALLYGALARGQAAPLPPLGVQYADFGVWQREWLQGPRLEKQLGYWKQQLAGVPSALELPTDFPRPATRDGRGARHDVLLPRELTDALKALAQQEGASLYMALLTGWQMLMARYSGQEDVTVGSPMAGRTRGEVESLIGLFVNAQVLRTRVTPDASFRTLLRQVRETVLGAQEHQELPIERLVEELKPERIPGRTPFFQVMLTYQASFRGAATVEGVKLEALELDTFSAKFDLTLQVLETDAGLKGYLEYTTDLFSPSTAARMAEHLRVLLEGAVAQPNEAVARLPLLTPAEQNEMLVAWNATKAPFPEACMHALFEAQVRRAPEALAAVFEGTQLTYAQLDARANQLAHALRRRGVGPEVRVALSVERSLDVVIGLLGILKAGGAWVPVDPLLPRERLAFMLEDSAAQVLVTQQPLVDRFPEALHARALCLDTERESLANEPTDAPVTGVTPANMAYLLYTSGSTGTPKGTAVEHRSVANLVTHEAVAYGIGPGSRVLQFASLSFDLSVEEIFTTLCNGAALVLAPLEKLMPGAPLPVLLREQRLSVISLTPAALAATSSEGLAEVRTVISGGEALPSDVVARWAPGRRLLNTYGPTEATVIATFGEVVPDGSVPSIGKPLANVRVYVLDPQGQPVPVGVHGELHIGGVGVARGYAGRPALTAERFIPDAFSSTPGARLYRTGDVVRWRADGQLDFVGRIDAQVKVRGFRIELGEVENALRAAPAVKDAVVLAREDAPGEKRLVAYVVGEALDVTALRAHLKQHLPEYMVPAAFVSLETLPLTSNGKVDRKALPAPDASLLRASHTYEAPATPMEEKLAALWSEVLRVPTVGRTDNFFELGGHSLLATQLVARVRAALDVELPLRALFEAPTIAALAERLQRAATGPRLPSLTRTRTEGHLPLSFAQQRLWFLDQLTPDDASYNLPVALRLVGRLDVEALRRAFEALVARHEALRTTFFEEEGQPFQRIHAPASWSLPVEDLSGLDESARETETLRLATREARQPFHLVRGPLLRTALLKLSEESHVLLATMHHIVSDGWSMGVLVKELAGLYAAFSAGQAPSLPPLPVRYADFALWQRQWLQGETLEAQLGYWKRQLAGAPAALELPTDRPRPASKSLRGATLPVHFPSELTDSLRSLAQREGATPFMLLLSAFQLLLSRYSGQDDISVGSPIAGRTHTEAEGLIGFFVNTLVLRARVDPRATFRELLAQVKATTLAAYEHQHVPFEKLVEVLQPSRDLSRSALFQVMLVLQNAPAEALRVPGMAFQPIPLEGNSSRFDLSLTLFEVPQGLTGFLEYSTDLFDASTVQRLMGHFGVLLGALAAQPDARVSALPLMTAAEQQRLLVEWNETDAAFPRDSCIHEAFTAQALRTPEAPAVICRDQQLTFQELEARSNQLAHRLLKLGVGPDVRVVLCVERSVEALVGLLGILKAGGAYVPVDFRYPREWLAHVLTDTGAPVVLTQQRVRDVLPPHTAQIVLLDPEAAEFAAESREAPGVAVSAEQLAYIIYTSGSTGRPKGVMIQHRSVMNLRQGLATTVHQGRGEAERVSVNAPLSFDASVQQLVQVLDGHTLCIVPEEARADAGELVKRIRQDALEVFDCSPAHLRLLLDEGLLERQALPRRVLVGGEAVDPATWRHLAQAPHLRAFNVYGPTECTVDATACAFDASPTPTIGRPLPNVRAYVLDRSLRLVPVGVAGELFLGGEGVGRGYLNRPELTADRFIPDAFSSTPGARLYRTGDVVRWRADGMLDYLGRADFQVKVRGFRIELGEIESTLLKHPQVHAAVVLAREDIPGDKRLVAYVVPTEGTGSALTADALKDWLKQSLPEHMRPSAFLVLEALPLNANGKVDRKALPVPDAAPLADFVAPRDATEEKLADAFAQVLRRERVGIHDDFFALGGHSLLATQLVSRVRTAFGVELPLRALFEAPTVSALAERLRTAPSGPRPPPLPFTPHEGPPPLSFAQQRLWLLDQLRPGSAAYNIPAALRLKGQVDVEALRLAFETLVARHETLRTTFFQHHGEPAQRIHSPATWALPLLDVSSLSEAPQRDEEARRLANLEARRPFDLETGPLLRTSLVRLSDAEHLLLVTMHHIVSDGWSMSVLVRELTALYAAFHAGQPPTLAPLPVQYADFAVWQRDWLQGETLETQLGYWKQQLSGAPAALDLPTDRPRPPVQSHRGATVDVRVPTQVSDALKALAQREGATPFMLLLAAWQVLLSRYSTQDDISVGTPIAGRTQAETEGLIGFFVNTLVLRAQVQPQSTFREFLAQVRGTTLAAFEHQHVPFEKLVETLHPVRDLSRSALFQAMFALQNTPAEALRVPGLSFEQLPLEANSAKFDLTLTLQDSPQGFMGVLEYSSDLFNASTMQRMVGNLGVLLEAIAAQPDSTLAGLPLLTAPELQQLLVEWNGPRAEFPRDLCLHDAFSAQARLTPDAPAVICRDEQLTFRELDTRANQLAHRLVKLGVGPDVRVVLCVERSVEALVGILGTMKAGGAYVPIDPSYPREWLAHVLQDTGAPVVLTQERLRDSLPPHSAHDLCLDSGAAELSREPSHAPATGVTPEHLAYIIYTSGSTGRPKGVMIQHRSVLNLRVALAATVHAGAQPGERVSVNAPLSFDASVKQLIQVLDGHTLCIVPDEARADVGELVNRIEKDALDVLDCSPAHLRLLLDEGLLKRQAIPNRVLVGGEAVDPATWRHLAQAPRPRVFNVYGPTECTVDATACAFDASPTPTIGRPLPNVRVYVLDRTLRPVPVGVAGELFIGGEGVARGYLNRPELTADRFIPDGFSSTPGARLYRTGDVVRWRADGMLDYLGRADFQVKVRGFRIELGEIEAALLKHPQVHATVVLAREDIPGDKRLVAYVVPTEGAVPAPTPDALKDWLKQSLPEHMRPSAFLVLEALPLNTNGKVDRKALPAPQSGAAASTYVAPRTPTEEQLAALFTQVLRVERVGIHDDFFALGGHSLLATQLVSRVRATFRQELPLRALFEAPNVAALAERLQSQTPSLRLPPLTRTHANGPQPLSFAQQRLWFLDQLTPGDASYNMPTALRLTGHVDVEALRRAFEALAARHDSLRTTFREHQGEAAQHIHTPATWALPLIDLSGLPEAQRETEAQRKVEAEARQPFDLRNGPLLRTALVRLAAEEHLLLVTMHHIVSDGWSMGVLVRELVAFYEAFSAGQTPALAPLPVQYTDFATWQRDWLQGETLDTQLGYWKQQLADAPATLELPTDHPRPAIQSHAGATHSVQIPLATSDALKALAQREGATPFMVLLAAWQVLLSRYSAQDDITVGSPIAGRTQAETEGLIGFFVNTLVLRARVTPEDSFRKLLAQVRGTTLTAFEHQHVPFEKLVEALQPVRDTSRSPLFQVMFVLQNAPAEALRVPGLTFRPVVAEGHSAKFDLTLTLQESPQGFIGWLEYSTALFERSTIERMGSHLRTLLEAVAAKPEQPVAELSFLSSDERQRVLVEWNDTAAGSPTDVPVHIHFAQQAQRMPDAVALVLGDATLTYGQLEARANQLAHHLRALGIVPGARVGLAVERSFELVTALLAILKVGAAFVPVDRNAPVERIAALLEDADVSVTLTHQPFASLLPANGTRVWLDAQQDVIAALPTHALDVRVDGEALAYVMFTSGSTGRPKGVCVPHRGITRLVLGSTFMRFGPDEVWLQAAPVAFDASTLEIWGALLHGAKLVLAPSHSLSLEELAAQLRHHRVTSLWLTAALFEQMVLHQGEALASVRQVLAGGDVLPAARVKEHLARIPEGTALINGYGPTENTTFSATFAMQHGTRVEGAVPIGRPLSNSTAYVLDARLRPVSVGVAGEVYVGGQGLAWGYLNRPDLTAERFVPHPFAATPGERLYRTGDKARWLPDGTLDFLGRVDFQVKVRGFRIELGEVEAALRSSTGVNEAVVVARGADTDKRLIGYVTASEGHTLDAESLKATLKQRLPEYMVPSAFLVLDAMPLNANGKVDRKALPEPGEASSTAAFVAPRNATEEQLAALFAEVLRVERVGIHDDFFALGGHSLLATQLVSRVRATLGRELPLRALFDAPTVAALALKLADARPAVQGAPSLRLAPRAGGIPLSFAQQRLWFLDQLTPGDASYNIPTALRLKGQVDVESLRRAFEALVARHESLRTTFHEQEGQAVQQIHVPDAWTLPLVDLSSLPEVQREADAQRRVAKEASQPFHLERGPLLRTTLLRLAAEEHLLLMTMHHIVSDGWSMGVLVRELVAFYEAFSTGKTPKLAPLPMQYADFAERQRHWLQGETLEAQLGYWKKQLAGASSALELPTDHPRPAIQSYQGAAVAIRIPQGTSEALKALAQREGATPFMLLLAAFQVLLSRYSAQDDISVGSPIAGRTQAETEGLIGFFVNTLVLRAHVQPRLTFRGFLSQVRGTTLAAYEHQHLPFEKLVEAIQPVRDASRSPLFQVMFALQNAPAEELRVPGLTFQQVTTEGRSAKFDLNLALQDSPQGFIGSLEYSTALFERSTVERMGSHLRTLLEAVAARPEQPLSELPLLSSDERRQLLVEWNPEAALAMREPSIPAMVEAQVRRTPDAVAIITPERQLTYRELDAKANQLAHRLRGLGVRPEVRVGLCVERTEDLVIGALGILKAGGAYVPLDPSYPRERLGWLLEDAQGPALVAHSNLLSALPETTATPVCLDSDAELAKQPTTAPGVDIHPGHLAYLIYTSGSTGRPKGVAISHGNAVAFLHWALATFAPEELKGTLAATSLNFDLSVFELFAPLSSGGAVVVARNALHLAELPTASHVTLVNTVPSAMAQLLRLNAVPPGVRVINLAGEALPETLAKQVYAVPTVQKLYNLYGPSEDTTYSTASLVGRDEVPLIGRPLPATRAYVLDASLQPVPVGVAGELYLAGEGQARGYLLRPELTAERFVPEPYGPPGSRMYRTGDRVRYRLDGRLEYLGRIDFQVKVRGFRIELGEIEATLRSAIGVNEAVVVARGTDADKRLIGYVTAREGHSLDSESLKATLKQRLPEYMVPSALVVLDALPLNANGKVDRKALPEPGEASSTVAFVAPRSATEEQLAALFTEVLRVERVGIHDDFFTLGGHSLLATQLVSRVRATLGLELPLRALFDAPTVATLALKLADARPAAARAPLLRPASRQGAIPLSFAQQRLWFLDQLTPGDASYNIPTALRLKGQLDVESLRRAFEALVTRHESLRTTFHEQEGQAVQQIHVPDAWTLPLVDLSALPEVQREADAQRRVAKEASQPFHLERGPLLRTTLLRLAAEEHLLLVTMHHIVSDGWSMGVLVRELVAFYEAFGTGQTPKLAPLPVQYADFAERQRHWLQGETLEAQLGYWKKQLAGASSALELPADHPRPAIQSHKGAAIAVRIPQGTSDTLKALAQREGATPFMVLLAAWQVLLSRYSAQDDITVGSPIAGRTQAETEGLIGFFVNTLVLRTRVTPEDSFRKLLAQVRGTTLAAYEHQHLPFEKLVEVIQPVRDASRSPLFQVMFALQNAPAGELRVRGLTFQEVTSEARSAKFDLTLVLQDSPQGFFGSLEYSTALFQRSTVERMGSHLRTLLEAVAVRPEQPVAEMSLLSSDERQRILVEWNDTAAISPTDVPVHVHFAQQAQRTPHAVALVLGDATLTYARLDARANQLAHHLRNLGIAPGARIGLAVERSFDLVTALLAILKVGATYVPVDRNAPVERIASLLEDADVHFVVTHQPFASLLPASGTRVWLDAQAGDIAACPTHAPDVRVDGEAMAYVMFTSGSTGRPKGVCVPHRGITRMVLGSTFMHFGPEEVWLHVAPVAFDASTLEIWGALLNGSKLVLAPPHSLSLEELAALLRLHGVTTLFLTTALFEQMALHQGEALAGVRQILSGGDVLPADRVREHLARIPEGASFHNAYGPTENTTLATTFAMHHGSRVEGAVPIGRPPSNSTVYVLDAHQHPVPVGIAGEVYVGGLGLAWGYLHRPDLTAERFVPHPFASTPGERLYRTGDKARWREDGTLDFLGRVDLQVKVRGFRIELGEIEVALRSATGVNEAVVVARGTGVDKRLIGYVTARAGQSLNADTLKASLKQRLPEYMVPSAFVVLDALPLNANGKVDRKALPEPGNTPRSSDFVAPRTATEEQLAVLFAEVLRVERIGVRDDFFAMGGHSLLATQLVSRVRSTFRVELPLRALFDAPTVEGLAPRLEGVQSSGLRAPPLRPLPREGAIPLSFAQQRLWLLDQLQPGDISYNIPTALRLTGQVDVESLRRAFEALVERHESLRTTLSTAQEEPSQSIQDASSWELPLIDLTSLPESQREEEAQRAAAMEARRPFQLTTGPLLRSTLVRLAAEEHLLLVTMHHIVSDGWSMGVLVREMAAFYEAFSTGREASLPPMPVQYADFALWQRGWLQGEALDAQLGYWKKQLSGAPSALDLPTDRPRPPVQSRRGATVDISVPPQASQALKTLAQAEGATPFMLLLAAWQVFLSRYSTQDDISVGTPIAGRTQAETEGLIGFFVNTLVLRAHVQPRSTFREFLAQVRGTTLAAYEHQHLPFEKLVEVLQPSRDLSRSALFQAMFSLQNAPTEALRLPGLSFQSVPVDTRSSKFDLTLTLVELPQGFVGTLTYATDLFDASTAHRMAGHLGVLLEAIAAQPDSTLAGLPLLTAPERQQLLVDWNGPSAEFPRDLCLHDAFSAQALRTPEALAVICREEQLTFRELDTRANQLAHRLVKLGVGPDVRVVLCVERSVEALVGILGTMKAGGAYVPIDPSYPREWLAHVLQDTGAPVVLTQERLRDSLPPHSAHDLCLDSGAAELSREPSHAPSTGVTPEHLAYIIYTSGSTGRPKGVMIQHRSVLNLRVALAATVHAGAQPGERVSVNAPLSFDASVKQLIQVLDGHTLCIVPDEARADVGELVNRIEKDALDVLDCSPAHLRLLVDEGLLERQATPNRVLVGGEAVDPATWRHLAQAPRPRVFNVYGPTECTVDATACAFDASPTPTIGRPLPNVRVYVLDRTLRPVPVGVAGELFIGGEGVARGYLNRPELTADRFIPDGFSSTPGARLYRTGDVVRWRADGMLDYLGRADFQVKVRGFRIELGEIEARLLGHPAVHQAVVLAREDVPGDKRLVAYLVPEEGQSLDVTELRTFLKQHLPEYMVPSALMVLEALPLNTNGKVDRKALPAPQGTALASTYVAAGTPAEEQLAALFMQVLRVERVGIHDDFFALGGHSLLATQLVSRIRSTFRVELPLRALFEAPTVAALAERIQAIKPNVAHLPPRTRTHVGGPRPLSFAQQRLWLLDQLQPRDASYNIPTALQLSGSVDAEALRRAFEALVQRHEALRTTFGQHQDQPIQIIHAPSGWELPLVDLSSLPEALRENEARRLADEEARRPFDLARGPLLRSTLVRLANDSHLLLVTMHHIVSDGWSMGVLVREVATFYAAFSTGQSPSLPALPVQYADFATWQRDWLQGEALQAQIDYWKQQLAGAPAALELPTDRPRPPVQSHRGGTVQVHIPKHISEALKSLTQREGATPFMTLLAAFQVLLSRYSAQDDISVGSPIAGRTQAETEGLIGFFINTLVLRAQLNPRATFRELLAQVRGTTLAAYDHQHLPFEKLVEAVQPTRDLSRSPLFQAMFVLQNAPTEALRLPGLSFQSLPLETHFAKFDLSLGLREGKDGFVGTFDYAADLFDASTIERMAGHFGMLLEAIAKKPDTRLGDLPLLTATERQQLLVEWNPEAALAIREPSIPAMVEAQVRRTPDAVAVITPERQLTYRELDAKANQLAHRLRGLGVGPEVRVGLCVERTEDLVIGALGILKAGGAYVPLDPGYPRERLG</sequence>
<dbReference type="SUPFAM" id="SSF56801">
    <property type="entry name" value="Acetyl-CoA synthetase-like"/>
    <property type="match status" value="8"/>
</dbReference>
<dbReference type="FunFam" id="3.40.50.980:FF:000001">
    <property type="entry name" value="Non-ribosomal peptide synthetase"/>
    <property type="match status" value="7"/>
</dbReference>
<dbReference type="NCBIfam" id="NF003417">
    <property type="entry name" value="PRK04813.1"/>
    <property type="match status" value="8"/>
</dbReference>
<dbReference type="PROSITE" id="PS50075">
    <property type="entry name" value="CARRIER"/>
    <property type="match status" value="7"/>
</dbReference>
<dbReference type="InterPro" id="IPR009081">
    <property type="entry name" value="PP-bd_ACP"/>
</dbReference>
<evidence type="ECO:0000256" key="3">
    <source>
        <dbReference type="ARBA" id="ARBA00022450"/>
    </source>
</evidence>
<feature type="domain" description="Carrier" evidence="7">
    <location>
        <begin position="6277"/>
        <end position="6352"/>
    </location>
</feature>
<dbReference type="FunFam" id="3.40.50.12780:FF:000012">
    <property type="entry name" value="Non-ribosomal peptide synthetase"/>
    <property type="match status" value="7"/>
</dbReference>
<dbReference type="InterPro" id="IPR025110">
    <property type="entry name" value="AMP-bd_C"/>
</dbReference>
<dbReference type="FunFam" id="2.30.38.10:FF:000001">
    <property type="entry name" value="Non-ribosomal peptide synthetase PvdI"/>
    <property type="match status" value="7"/>
</dbReference>
<dbReference type="InterPro" id="IPR001242">
    <property type="entry name" value="Condensation_dom"/>
</dbReference>
<dbReference type="Pfam" id="PF00501">
    <property type="entry name" value="AMP-binding"/>
    <property type="match status" value="8"/>
</dbReference>
<dbReference type="NCBIfam" id="TIGR01733">
    <property type="entry name" value="AA-adenyl-dom"/>
    <property type="match status" value="7"/>
</dbReference>
<evidence type="ECO:0000313" key="9">
    <source>
        <dbReference type="Proteomes" id="UP000267003"/>
    </source>
</evidence>
<dbReference type="SMART" id="SM00823">
    <property type="entry name" value="PKS_PP"/>
    <property type="match status" value="7"/>
</dbReference>
<dbReference type="InterPro" id="IPR006162">
    <property type="entry name" value="Ppantetheine_attach_site"/>
</dbReference>
<evidence type="ECO:0000256" key="2">
    <source>
        <dbReference type="ARBA" id="ARBA00006432"/>
    </source>
</evidence>
<dbReference type="Gene3D" id="3.30.559.10">
    <property type="entry name" value="Chloramphenicol acetyltransferase-like domain"/>
    <property type="match status" value="8"/>
</dbReference>
<dbReference type="Gene3D" id="1.10.1200.10">
    <property type="entry name" value="ACP-like"/>
    <property type="match status" value="7"/>
</dbReference>
<dbReference type="Pfam" id="PF13193">
    <property type="entry name" value="AMP-binding_C"/>
    <property type="match status" value="7"/>
</dbReference>
<feature type="domain" description="Carrier" evidence="7">
    <location>
        <begin position="5220"/>
        <end position="5295"/>
    </location>
</feature>
<feature type="domain" description="Carrier" evidence="7">
    <location>
        <begin position="4173"/>
        <end position="4248"/>
    </location>
</feature>
<dbReference type="InterPro" id="IPR042099">
    <property type="entry name" value="ANL_N_sf"/>
</dbReference>
<reference evidence="9" key="1">
    <citation type="submission" date="2018-09" db="EMBL/GenBank/DDBJ databases">
        <authorList>
            <person name="Livingstone P.G."/>
            <person name="Whitworth D.E."/>
        </authorList>
    </citation>
    <scope>NUCLEOTIDE SEQUENCE [LARGE SCALE GENOMIC DNA]</scope>
    <source>
        <strain evidence="9">AB050A</strain>
    </source>
</reference>
<feature type="domain" description="Carrier" evidence="7">
    <location>
        <begin position="3117"/>
        <end position="3192"/>
    </location>
</feature>
<comment type="cofactor">
    <cofactor evidence="1">
        <name>pantetheine 4'-phosphate</name>
        <dbReference type="ChEBI" id="CHEBI:47942"/>
    </cofactor>
</comment>
<accession>A0A3A8QWU9</accession>
<proteinExistence type="inferred from homology"/>
<name>A0A3A8QWU9_9BACT</name>
<dbReference type="Gene3D" id="2.30.38.10">
    <property type="entry name" value="Luciferase, Domain 3"/>
    <property type="match status" value="7"/>
</dbReference>
<feature type="domain" description="Carrier" evidence="7">
    <location>
        <begin position="2058"/>
        <end position="2133"/>
    </location>
</feature>
<dbReference type="Pfam" id="PF00550">
    <property type="entry name" value="PP-binding"/>
    <property type="match status" value="7"/>
</dbReference>
<feature type="coiled-coil region" evidence="5">
    <location>
        <begin position="6406"/>
        <end position="6433"/>
    </location>
</feature>
<dbReference type="Gene3D" id="3.30.559.30">
    <property type="entry name" value="Nonribosomal peptide synthetase, condensation domain"/>
    <property type="match status" value="8"/>
</dbReference>
<dbReference type="SUPFAM" id="SSF52777">
    <property type="entry name" value="CoA-dependent acyltransferases"/>
    <property type="match status" value="16"/>
</dbReference>
<dbReference type="CDD" id="cd12117">
    <property type="entry name" value="A_NRPS_Srf_like"/>
    <property type="match status" value="2"/>
</dbReference>
<dbReference type="PANTHER" id="PTHR45527">
    <property type="entry name" value="NONRIBOSOMAL PEPTIDE SYNTHETASE"/>
    <property type="match status" value="1"/>
</dbReference>
<evidence type="ECO:0000259" key="7">
    <source>
        <dbReference type="PROSITE" id="PS50075"/>
    </source>
</evidence>
<evidence type="ECO:0000313" key="8">
    <source>
        <dbReference type="EMBL" id="RKH72198.1"/>
    </source>
</evidence>
<dbReference type="CDD" id="cd05930">
    <property type="entry name" value="A_NRPS"/>
    <property type="match status" value="4"/>
</dbReference>
<dbReference type="InterPro" id="IPR010071">
    <property type="entry name" value="AA_adenyl_dom"/>
</dbReference>
<dbReference type="FunFam" id="3.30.300.30:FF:000010">
    <property type="entry name" value="Enterobactin synthetase component F"/>
    <property type="match status" value="7"/>
</dbReference>
<evidence type="ECO:0000256" key="5">
    <source>
        <dbReference type="SAM" id="Coils"/>
    </source>
</evidence>
<dbReference type="InterPro" id="IPR020806">
    <property type="entry name" value="PKS_PP-bd"/>
</dbReference>
<evidence type="ECO:0000256" key="1">
    <source>
        <dbReference type="ARBA" id="ARBA00001957"/>
    </source>
</evidence>
<feature type="non-terminal residue" evidence="8">
    <location>
        <position position="7975"/>
    </location>
</feature>
<dbReference type="PROSITE" id="PS00455">
    <property type="entry name" value="AMP_BINDING"/>
    <property type="match status" value="7"/>
</dbReference>
<dbReference type="GO" id="GO:0043041">
    <property type="term" value="P:amino acid activation for nonribosomal peptide biosynthetic process"/>
    <property type="evidence" value="ECO:0007669"/>
    <property type="project" value="TreeGrafter"/>
</dbReference>
<dbReference type="InterPro" id="IPR000873">
    <property type="entry name" value="AMP-dep_synth/lig_dom"/>
</dbReference>
<dbReference type="InterPro" id="IPR045851">
    <property type="entry name" value="AMP-bd_C_sf"/>
</dbReference>
<dbReference type="NCBIfam" id="NF004282">
    <property type="entry name" value="PRK05691.1"/>
    <property type="match status" value="8"/>
</dbReference>
<dbReference type="RefSeq" id="WP_120554431.1">
    <property type="nucleotide sequence ID" value="NZ_RAWK01000027.1"/>
</dbReference>
<dbReference type="FunFam" id="1.10.1200.10:FF:000005">
    <property type="entry name" value="Nonribosomal peptide synthetase 1"/>
    <property type="match status" value="4"/>
</dbReference>
<dbReference type="CDD" id="cd19531">
    <property type="entry name" value="LCL_NRPS-like"/>
    <property type="match status" value="8"/>
</dbReference>
<dbReference type="OrthoDB" id="5349841at2"/>
<dbReference type="CDD" id="cd12115">
    <property type="entry name" value="A_NRPS_Sfm_like"/>
    <property type="match status" value="1"/>
</dbReference>
<feature type="region of interest" description="Disordered" evidence="6">
    <location>
        <begin position="6258"/>
        <end position="6277"/>
    </location>
</feature>
<dbReference type="GO" id="GO:0072330">
    <property type="term" value="P:monocarboxylic acid biosynthetic process"/>
    <property type="evidence" value="ECO:0007669"/>
    <property type="project" value="UniProtKB-ARBA"/>
</dbReference>
<evidence type="ECO:0000256" key="4">
    <source>
        <dbReference type="ARBA" id="ARBA00022553"/>
    </source>
</evidence>
<comment type="caution">
    <text evidence="8">The sequence shown here is derived from an EMBL/GenBank/DDBJ whole genome shotgun (WGS) entry which is preliminary data.</text>
</comment>
<dbReference type="GO" id="GO:0005829">
    <property type="term" value="C:cytosol"/>
    <property type="evidence" value="ECO:0007669"/>
    <property type="project" value="TreeGrafter"/>
</dbReference>
<dbReference type="PROSITE" id="PS00012">
    <property type="entry name" value="PHOSPHOPANTETHEINE"/>
    <property type="match status" value="7"/>
</dbReference>
<dbReference type="FunFam" id="1.10.1200.10:FF:000016">
    <property type="entry name" value="Non-ribosomal peptide synthase"/>
    <property type="match status" value="3"/>
</dbReference>
<dbReference type="Gene3D" id="3.40.50.980">
    <property type="match status" value="14"/>
</dbReference>
<feature type="domain" description="Carrier" evidence="7">
    <location>
        <begin position="1001"/>
        <end position="1076"/>
    </location>
</feature>
<dbReference type="SUPFAM" id="SSF47336">
    <property type="entry name" value="ACP-like"/>
    <property type="match status" value="7"/>
</dbReference>
<evidence type="ECO:0000256" key="6">
    <source>
        <dbReference type="SAM" id="MobiDB-lite"/>
    </source>
</evidence>
<dbReference type="FunFam" id="3.30.559.10:FF:000012">
    <property type="entry name" value="Non-ribosomal peptide synthetase"/>
    <property type="match status" value="8"/>
</dbReference>
<feature type="domain" description="Carrier" evidence="7">
    <location>
        <begin position="7334"/>
        <end position="7409"/>
    </location>
</feature>
<keyword evidence="4" id="KW-0597">Phosphoprotein</keyword>
<dbReference type="InterPro" id="IPR023213">
    <property type="entry name" value="CAT-like_dom_sf"/>
</dbReference>
<comment type="similarity">
    <text evidence="2">Belongs to the ATP-dependent AMP-binding enzyme family.</text>
</comment>
<dbReference type="Pfam" id="PF00668">
    <property type="entry name" value="Condensation"/>
    <property type="match status" value="8"/>
</dbReference>
<dbReference type="Proteomes" id="UP000267003">
    <property type="component" value="Unassembled WGS sequence"/>
</dbReference>
<dbReference type="EMBL" id="RAWK01000027">
    <property type="protein sequence ID" value="RKH72198.1"/>
    <property type="molecule type" value="Genomic_DNA"/>
</dbReference>
<keyword evidence="3" id="KW-0596">Phosphopantetheine</keyword>
<organism evidence="8 9">
    <name type="scientific">Corallococcus aberystwythensis</name>
    <dbReference type="NCBI Taxonomy" id="2316722"/>
    <lineage>
        <taxon>Bacteria</taxon>
        <taxon>Pseudomonadati</taxon>
        <taxon>Myxococcota</taxon>
        <taxon>Myxococcia</taxon>
        <taxon>Myxococcales</taxon>
        <taxon>Cystobacterineae</taxon>
        <taxon>Myxococcaceae</taxon>
        <taxon>Corallococcus</taxon>
    </lineage>
</organism>
<protein>
    <submittedName>
        <fullName evidence="8">Amino acid adenylation domain-containing protein</fullName>
    </submittedName>
</protein>
<dbReference type="GO" id="GO:0044550">
    <property type="term" value="P:secondary metabolite biosynthetic process"/>
    <property type="evidence" value="ECO:0007669"/>
    <property type="project" value="UniProtKB-ARBA"/>
</dbReference>
<keyword evidence="5" id="KW-0175">Coiled coil</keyword>
<dbReference type="Gene3D" id="3.30.300.30">
    <property type="match status" value="7"/>
</dbReference>
<dbReference type="Gene3D" id="3.40.50.12780">
    <property type="entry name" value="N-terminal domain of ligase-like"/>
    <property type="match status" value="1"/>
</dbReference>
<dbReference type="GO" id="GO:0031177">
    <property type="term" value="F:phosphopantetheine binding"/>
    <property type="evidence" value="ECO:0007669"/>
    <property type="project" value="InterPro"/>
</dbReference>